<dbReference type="STRING" id="1641875.XM53_09255"/>
<dbReference type="GO" id="GO:0030170">
    <property type="term" value="F:pyridoxal phosphate binding"/>
    <property type="evidence" value="ECO:0007669"/>
    <property type="project" value="TreeGrafter"/>
</dbReference>
<dbReference type="InterPro" id="IPR011079">
    <property type="entry name" value="Ala_racemase_C"/>
</dbReference>
<reference evidence="10 11" key="1">
    <citation type="submission" date="2015-04" db="EMBL/GenBank/DDBJ databases">
        <title>The draft genome sequence of Roseovarius sp.R12b.</title>
        <authorList>
            <person name="Li G."/>
            <person name="Lai Q."/>
            <person name="Shao Z."/>
            <person name="Yan P."/>
        </authorList>
    </citation>
    <scope>NUCLEOTIDE SEQUENCE [LARGE SCALE GENOMIC DNA]</scope>
    <source>
        <strain evidence="10 11">R12B</strain>
    </source>
</reference>
<proteinExistence type="inferred from homology"/>
<dbReference type="Proteomes" id="UP000051295">
    <property type="component" value="Unassembled WGS sequence"/>
</dbReference>
<evidence type="ECO:0000259" key="9">
    <source>
        <dbReference type="SMART" id="SM01005"/>
    </source>
</evidence>
<keyword evidence="11" id="KW-1185">Reference proteome</keyword>
<sequence>MTDPAIPDAWCEVHRDRIDANIRIALGLVPKGRRFCAVLKADAYGHGIATVVPLVRAHGIDCIAITSNAEARAVRAAGYGGQLIRLRAATPIETRAALPDRVEEQVGTVEAADNLATLKASGAPVRAHLPLNAMGMSRDGLEIETEDGRAACRAILDRLGDSITAICTHFPSNVPDQLRASATRFQQHADWVLNQGPLIRENLLIHAGSSLTLVSDEPVETDMYRCGALLYGILKPDWRFQTTMTLKTRVVSIGDYPAGATVGYDRTFVLDSPRRLACLSIGYANGIRRAGHNCGTALIGGHESPILGRISMNTTVADVTGLDGISIGDPAVIFGGPRDTATSLEQAEAQFGTIIADLYTDWGQRNHRIIR</sequence>
<dbReference type="SMART" id="SM01005">
    <property type="entry name" value="Ala_racemase_C"/>
    <property type="match status" value="1"/>
</dbReference>
<dbReference type="PANTHER" id="PTHR30511">
    <property type="entry name" value="ALANINE RACEMASE"/>
    <property type="match status" value="1"/>
</dbReference>
<comment type="similarity">
    <text evidence="3">Belongs to the alanine racemase family.</text>
</comment>
<accession>A0A0T5NUZ7</accession>
<evidence type="ECO:0000256" key="4">
    <source>
        <dbReference type="ARBA" id="ARBA00013089"/>
    </source>
</evidence>
<dbReference type="InterPro" id="IPR029066">
    <property type="entry name" value="PLP-binding_barrel"/>
</dbReference>
<evidence type="ECO:0000256" key="6">
    <source>
        <dbReference type="ARBA" id="ARBA00023235"/>
    </source>
</evidence>
<dbReference type="GO" id="GO:0030632">
    <property type="term" value="P:D-alanine biosynthetic process"/>
    <property type="evidence" value="ECO:0007669"/>
    <property type="project" value="TreeGrafter"/>
</dbReference>
<gene>
    <name evidence="10" type="ORF">XM53_09255</name>
</gene>
<dbReference type="EMBL" id="LAXJ01000008">
    <property type="protein sequence ID" value="KRS12763.1"/>
    <property type="molecule type" value="Genomic_DNA"/>
</dbReference>
<comment type="catalytic activity">
    <reaction evidence="1">
        <text>L-alanine = D-alanine</text>
        <dbReference type="Rhea" id="RHEA:20249"/>
        <dbReference type="ChEBI" id="CHEBI:57416"/>
        <dbReference type="ChEBI" id="CHEBI:57972"/>
        <dbReference type="EC" id="5.1.1.1"/>
    </reaction>
</comment>
<dbReference type="Gene3D" id="2.40.37.10">
    <property type="entry name" value="Lyase, Ornithine Decarboxylase, Chain A, domain 1"/>
    <property type="match status" value="1"/>
</dbReference>
<feature type="binding site" evidence="8">
    <location>
        <position position="138"/>
    </location>
    <ligand>
        <name>substrate</name>
    </ligand>
</feature>
<name>A0A0T5NUZ7_9RHOB</name>
<feature type="domain" description="Alanine racemase C-terminal" evidence="9">
    <location>
        <begin position="243"/>
        <end position="371"/>
    </location>
</feature>
<comment type="caution">
    <text evidence="10">The sequence shown here is derived from an EMBL/GenBank/DDBJ whole genome shotgun (WGS) entry which is preliminary data.</text>
</comment>
<dbReference type="InterPro" id="IPR001608">
    <property type="entry name" value="Ala_racemase_N"/>
</dbReference>
<dbReference type="SUPFAM" id="SSF50621">
    <property type="entry name" value="Alanine racemase C-terminal domain-like"/>
    <property type="match status" value="1"/>
</dbReference>
<dbReference type="InterPro" id="IPR020622">
    <property type="entry name" value="Ala_racemase_pyridoxalP-BS"/>
</dbReference>
<feature type="binding site" evidence="8">
    <location>
        <position position="312"/>
    </location>
    <ligand>
        <name>substrate</name>
    </ligand>
</feature>
<dbReference type="OrthoDB" id="9813814at2"/>
<dbReference type="PRINTS" id="PR00992">
    <property type="entry name" value="ALARACEMASE"/>
</dbReference>
<protein>
    <recommendedName>
        <fullName evidence="4">alanine racemase</fullName>
        <ecNumber evidence="4">5.1.1.1</ecNumber>
    </recommendedName>
</protein>
<evidence type="ECO:0000256" key="8">
    <source>
        <dbReference type="PIRSR" id="PIRSR600821-52"/>
    </source>
</evidence>
<dbReference type="InterPro" id="IPR009006">
    <property type="entry name" value="Ala_racemase/Decarboxylase_C"/>
</dbReference>
<dbReference type="PROSITE" id="PS00395">
    <property type="entry name" value="ALANINE_RACEMASE"/>
    <property type="match status" value="1"/>
</dbReference>
<evidence type="ECO:0000313" key="11">
    <source>
        <dbReference type="Proteomes" id="UP000051295"/>
    </source>
</evidence>
<dbReference type="Pfam" id="PF01168">
    <property type="entry name" value="Ala_racemase_N"/>
    <property type="match status" value="1"/>
</dbReference>
<organism evidence="10 11">
    <name type="scientific">Roseovarius atlanticus</name>
    <dbReference type="NCBI Taxonomy" id="1641875"/>
    <lineage>
        <taxon>Bacteria</taxon>
        <taxon>Pseudomonadati</taxon>
        <taxon>Pseudomonadota</taxon>
        <taxon>Alphaproteobacteria</taxon>
        <taxon>Rhodobacterales</taxon>
        <taxon>Roseobacteraceae</taxon>
        <taxon>Roseovarius</taxon>
    </lineage>
</organism>
<dbReference type="Pfam" id="PF00842">
    <property type="entry name" value="Ala_racemase_C"/>
    <property type="match status" value="1"/>
</dbReference>
<keyword evidence="6" id="KW-0413">Isomerase</keyword>
<dbReference type="EC" id="5.1.1.1" evidence="4"/>
<dbReference type="RefSeq" id="WP_057792591.1">
    <property type="nucleotide sequence ID" value="NZ_LAXJ01000008.1"/>
</dbReference>
<comment type="cofactor">
    <cofactor evidence="2 7">
        <name>pyridoxal 5'-phosphate</name>
        <dbReference type="ChEBI" id="CHEBI:597326"/>
    </cofactor>
</comment>
<evidence type="ECO:0000313" key="10">
    <source>
        <dbReference type="EMBL" id="KRS12763.1"/>
    </source>
</evidence>
<evidence type="ECO:0000256" key="2">
    <source>
        <dbReference type="ARBA" id="ARBA00001933"/>
    </source>
</evidence>
<dbReference type="GO" id="GO:0005829">
    <property type="term" value="C:cytosol"/>
    <property type="evidence" value="ECO:0007669"/>
    <property type="project" value="TreeGrafter"/>
</dbReference>
<evidence type="ECO:0000256" key="5">
    <source>
        <dbReference type="ARBA" id="ARBA00022898"/>
    </source>
</evidence>
<dbReference type="PATRIC" id="fig|1641875.4.peg.4263"/>
<keyword evidence="5 7" id="KW-0663">Pyridoxal phosphate</keyword>
<feature type="modified residue" description="N6-(pyridoxal phosphate)lysine" evidence="7">
    <location>
        <position position="40"/>
    </location>
</feature>
<evidence type="ECO:0000256" key="3">
    <source>
        <dbReference type="ARBA" id="ARBA00007880"/>
    </source>
</evidence>
<dbReference type="InterPro" id="IPR000821">
    <property type="entry name" value="Ala_racemase"/>
</dbReference>
<dbReference type="SUPFAM" id="SSF51419">
    <property type="entry name" value="PLP-binding barrel"/>
    <property type="match status" value="1"/>
</dbReference>
<dbReference type="Gene3D" id="3.20.20.10">
    <property type="entry name" value="Alanine racemase"/>
    <property type="match status" value="1"/>
</dbReference>
<evidence type="ECO:0000256" key="1">
    <source>
        <dbReference type="ARBA" id="ARBA00000316"/>
    </source>
</evidence>
<evidence type="ECO:0000256" key="7">
    <source>
        <dbReference type="PIRSR" id="PIRSR600821-50"/>
    </source>
</evidence>
<dbReference type="PANTHER" id="PTHR30511:SF0">
    <property type="entry name" value="ALANINE RACEMASE, CATABOLIC-RELATED"/>
    <property type="match status" value="1"/>
</dbReference>
<dbReference type="AlphaFoldDB" id="A0A0T5NUZ7"/>
<dbReference type="GO" id="GO:0008784">
    <property type="term" value="F:alanine racemase activity"/>
    <property type="evidence" value="ECO:0007669"/>
    <property type="project" value="UniProtKB-EC"/>
</dbReference>